<evidence type="ECO:0000313" key="2">
    <source>
        <dbReference type="EMBL" id="MFD2261476.1"/>
    </source>
</evidence>
<dbReference type="Pfam" id="PF01722">
    <property type="entry name" value="BolA"/>
    <property type="match status" value="1"/>
</dbReference>
<dbReference type="PIRSF" id="PIRSF003113">
    <property type="entry name" value="BolA"/>
    <property type="match status" value="1"/>
</dbReference>
<comment type="similarity">
    <text evidence="1">Belongs to the BolA/IbaG family.</text>
</comment>
<name>A0ABW5DLW1_9PROT</name>
<dbReference type="PANTHER" id="PTHR46230:SF7">
    <property type="entry name" value="BOLA-LIKE PROTEIN 1"/>
    <property type="match status" value="1"/>
</dbReference>
<dbReference type="PANTHER" id="PTHR46230">
    <property type="match status" value="1"/>
</dbReference>
<dbReference type="EMBL" id="JBHUIP010000001">
    <property type="protein sequence ID" value="MFD2261476.1"/>
    <property type="molecule type" value="Genomic_DNA"/>
</dbReference>
<dbReference type="RefSeq" id="WP_379874315.1">
    <property type="nucleotide sequence ID" value="NZ_JBHUIP010000001.1"/>
</dbReference>
<dbReference type="SUPFAM" id="SSF82657">
    <property type="entry name" value="BolA-like"/>
    <property type="match status" value="1"/>
</dbReference>
<dbReference type="Gene3D" id="3.30.300.90">
    <property type="entry name" value="BolA-like"/>
    <property type="match status" value="1"/>
</dbReference>
<protein>
    <submittedName>
        <fullName evidence="2">BolA family protein</fullName>
    </submittedName>
</protein>
<dbReference type="InterPro" id="IPR036065">
    <property type="entry name" value="BolA-like_sf"/>
</dbReference>
<dbReference type="InterPro" id="IPR002634">
    <property type="entry name" value="BolA"/>
</dbReference>
<evidence type="ECO:0000313" key="3">
    <source>
        <dbReference type="Proteomes" id="UP001597295"/>
    </source>
</evidence>
<accession>A0ABW5DLW1</accession>
<organism evidence="2 3">
    <name type="scientific">Lacibacterium aquatile</name>
    <dbReference type="NCBI Taxonomy" id="1168082"/>
    <lineage>
        <taxon>Bacteria</taxon>
        <taxon>Pseudomonadati</taxon>
        <taxon>Pseudomonadota</taxon>
        <taxon>Alphaproteobacteria</taxon>
        <taxon>Rhodospirillales</taxon>
        <taxon>Rhodospirillaceae</taxon>
    </lineage>
</organism>
<sequence>MTVAQAIEQKLQAAFTPIRLIVEDDSASHAGHAGARAGGESHFNVYIVSEAFSGLSRVDRQRRIYQTLSEELAGPIHALALRVLTPAEEAQKTT</sequence>
<keyword evidence="3" id="KW-1185">Reference proteome</keyword>
<evidence type="ECO:0000256" key="1">
    <source>
        <dbReference type="RuleBase" id="RU003860"/>
    </source>
</evidence>
<reference evidence="3" key="1">
    <citation type="journal article" date="2019" name="Int. J. Syst. Evol. Microbiol.">
        <title>The Global Catalogue of Microorganisms (GCM) 10K type strain sequencing project: providing services to taxonomists for standard genome sequencing and annotation.</title>
        <authorList>
            <consortium name="The Broad Institute Genomics Platform"/>
            <consortium name="The Broad Institute Genome Sequencing Center for Infectious Disease"/>
            <person name="Wu L."/>
            <person name="Ma J."/>
        </authorList>
    </citation>
    <scope>NUCLEOTIDE SEQUENCE [LARGE SCALE GENOMIC DNA]</scope>
    <source>
        <strain evidence="3">CGMCC 1.19062</strain>
    </source>
</reference>
<proteinExistence type="inferred from homology"/>
<dbReference type="Proteomes" id="UP001597295">
    <property type="component" value="Unassembled WGS sequence"/>
</dbReference>
<gene>
    <name evidence="2" type="ORF">ACFSM5_01160</name>
</gene>
<comment type="caution">
    <text evidence="2">The sequence shown here is derived from an EMBL/GenBank/DDBJ whole genome shotgun (WGS) entry which is preliminary data.</text>
</comment>